<gene>
    <name evidence="2" type="ORF">HNQ08_003451</name>
</gene>
<dbReference type="RefSeq" id="WP_184134655.1">
    <property type="nucleotide sequence ID" value="NZ_JACHFL010000010.1"/>
</dbReference>
<feature type="transmembrane region" description="Helical" evidence="1">
    <location>
        <begin position="38"/>
        <end position="58"/>
    </location>
</feature>
<keyword evidence="1" id="KW-0812">Transmembrane</keyword>
<keyword evidence="1" id="KW-0472">Membrane</keyword>
<evidence type="ECO:0000313" key="2">
    <source>
        <dbReference type="EMBL" id="MBB5364339.1"/>
    </source>
</evidence>
<reference evidence="2 3" key="1">
    <citation type="submission" date="2020-08" db="EMBL/GenBank/DDBJ databases">
        <title>Genomic Encyclopedia of Type Strains, Phase IV (KMG-IV): sequencing the most valuable type-strain genomes for metagenomic binning, comparative biology and taxonomic classification.</title>
        <authorList>
            <person name="Goeker M."/>
        </authorList>
    </citation>
    <scope>NUCLEOTIDE SEQUENCE [LARGE SCALE GENOMIC DNA]</scope>
    <source>
        <strain evidence="2 3">DSM 27939</strain>
    </source>
</reference>
<accession>A0A7W8JWC4</accession>
<feature type="transmembrane region" description="Helical" evidence="1">
    <location>
        <begin position="348"/>
        <end position="376"/>
    </location>
</feature>
<evidence type="ECO:0000313" key="3">
    <source>
        <dbReference type="Proteomes" id="UP000552709"/>
    </source>
</evidence>
<dbReference type="EMBL" id="JACHFL010000010">
    <property type="protein sequence ID" value="MBB5364339.1"/>
    <property type="molecule type" value="Genomic_DNA"/>
</dbReference>
<keyword evidence="1" id="KW-1133">Transmembrane helix</keyword>
<feature type="transmembrane region" description="Helical" evidence="1">
    <location>
        <begin position="182"/>
        <end position="205"/>
    </location>
</feature>
<keyword evidence="3" id="KW-1185">Reference proteome</keyword>
<name>A0A7W8JWC4_9DEIO</name>
<evidence type="ECO:0000256" key="1">
    <source>
        <dbReference type="SAM" id="Phobius"/>
    </source>
</evidence>
<comment type="caution">
    <text evidence="2">The sequence shown here is derived from an EMBL/GenBank/DDBJ whole genome shotgun (WGS) entry which is preliminary data.</text>
</comment>
<dbReference type="AlphaFoldDB" id="A0A7W8JWC4"/>
<proteinExistence type="predicted"/>
<protein>
    <submittedName>
        <fullName evidence="2">Uncharacterized protein</fullName>
    </submittedName>
</protein>
<organism evidence="2 3">
    <name type="scientific">Deinococcus humi</name>
    <dbReference type="NCBI Taxonomy" id="662880"/>
    <lineage>
        <taxon>Bacteria</taxon>
        <taxon>Thermotogati</taxon>
        <taxon>Deinococcota</taxon>
        <taxon>Deinococci</taxon>
        <taxon>Deinococcales</taxon>
        <taxon>Deinococcaceae</taxon>
        <taxon>Deinococcus</taxon>
    </lineage>
</organism>
<feature type="transmembrane region" description="Helical" evidence="1">
    <location>
        <begin position="211"/>
        <end position="234"/>
    </location>
</feature>
<sequence length="384" mass="39813">MAGADTFDTYQKVFIGNPLEMVNDLNTNLKKSGIGRSIQKLAVAIAVAGFFFQLYKSLGRNNHREMRSTVVQGVGVSIMLTLVPGVHQTIITTWNSTYSASNSMFTKDLNAKIEAAGTEMSNMIATVSTVTSMGTTAAAYGAKALGTGVALKAGGDVLAKAGSRIGAGAIALSGFTIMYASIIAIAGFIVLAVGYVLPLAIGFTMWGQTNAIWACISSTLGAMIVTAMIPLLAYSAIDRAFIKPAEATREFIAQNGIVASLNRTGAGLVETEFYDETSRQMSACKARAASTTNGETVDCTDEQSANIIGKAYDFVASKMSGYIDGFVGIGAQILDAVGGAIMQVVLSVIYFLAAMIFMGAAVNFLTTILGGIASYAGAVSKGGG</sequence>
<dbReference type="Proteomes" id="UP000552709">
    <property type="component" value="Unassembled WGS sequence"/>
</dbReference>